<evidence type="ECO:0000313" key="3">
    <source>
        <dbReference type="Proteomes" id="UP000030361"/>
    </source>
</evidence>
<proteinExistence type="predicted"/>
<accession>A0A1S6QIR1</accession>
<feature type="transmembrane region" description="Helical" evidence="1">
    <location>
        <begin position="351"/>
        <end position="368"/>
    </location>
</feature>
<organism evidence="2 3">
    <name type="scientific">Lentilactobacillus curieae</name>
    <dbReference type="NCBI Taxonomy" id="1138822"/>
    <lineage>
        <taxon>Bacteria</taxon>
        <taxon>Bacillati</taxon>
        <taxon>Bacillota</taxon>
        <taxon>Bacilli</taxon>
        <taxon>Lactobacillales</taxon>
        <taxon>Lactobacillaceae</taxon>
        <taxon>Lentilactobacillus</taxon>
    </lineage>
</organism>
<reference evidence="2 3" key="1">
    <citation type="journal article" date="2015" name="Genome Announc.">
        <title>Genome Sequence of Lactobacillus curieae CCTCC M 2011381T, a Novel Producer of Gamma-aminobutyric Acid.</title>
        <authorList>
            <person name="Wang Y."/>
            <person name="Wang Y."/>
            <person name="Lang C."/>
            <person name="Wei D."/>
            <person name="Xu P."/>
            <person name="Xie J."/>
        </authorList>
    </citation>
    <scope>NUCLEOTIDE SEQUENCE [LARGE SCALE GENOMIC DNA]</scope>
    <source>
        <strain evidence="2 3">CCTCC M 2011381</strain>
    </source>
</reference>
<dbReference type="eggNOG" id="COG1277">
    <property type="taxonomic scope" value="Bacteria"/>
</dbReference>
<keyword evidence="1" id="KW-0472">Membrane</keyword>
<sequence length="379" mass="43130">MYYSLFLFKKVIKSKLFVISIVILITACLALNLRNQNDQTLANNAKNQMQFDTQQIKRSAPDKSKDSQENIALTKDDRQMNYQIHKLAVAQKWRRAYHAQIKYNNWQLKAESNGKVIDRSVVNFLMSEVYRCQYLLKHNLPEQSRTSPTKGITFSIFIDHIISSILIPLLLIFNFGLLYTKRYGNGVDKERLIPISNTSSLFQNLSIGYAISLLLIIGTIGLSFVLSSSFAGVGSWKYPIAYYSPKMPFNIYVSQGSLIVPILVLRILSTCFVVTFVYLISVVTKQLLPAILISIITLIGSNLVTPYLKILAKSGQFLPTSYFNGVNVVSGQLAHQTRNIQFNYIHGVETLVIWIIFIIIASYAILIFRQHYYNVPKKS</sequence>
<gene>
    <name evidence="2" type="ORF">PL11_005815</name>
</gene>
<feature type="transmembrane region" description="Helical" evidence="1">
    <location>
        <begin position="287"/>
        <end position="308"/>
    </location>
</feature>
<dbReference type="AlphaFoldDB" id="A0A1S6QIR1"/>
<keyword evidence="1" id="KW-1133">Transmembrane helix</keyword>
<name>A0A1S6QIR1_9LACO</name>
<dbReference type="EMBL" id="CP018906">
    <property type="protein sequence ID" value="AQW21483.1"/>
    <property type="molecule type" value="Genomic_DNA"/>
</dbReference>
<keyword evidence="3" id="KW-1185">Reference proteome</keyword>
<dbReference type="Proteomes" id="UP000030361">
    <property type="component" value="Chromosome"/>
</dbReference>
<feature type="transmembrane region" description="Helical" evidence="1">
    <location>
        <begin position="201"/>
        <end position="226"/>
    </location>
</feature>
<evidence type="ECO:0000256" key="1">
    <source>
        <dbReference type="SAM" id="Phobius"/>
    </source>
</evidence>
<feature type="transmembrane region" description="Helical" evidence="1">
    <location>
        <begin position="161"/>
        <end position="180"/>
    </location>
</feature>
<keyword evidence="1" id="KW-0812">Transmembrane</keyword>
<protein>
    <submittedName>
        <fullName evidence="2">Uncharacterized protein</fullName>
    </submittedName>
</protein>
<dbReference type="OrthoDB" id="2291222at2"/>
<dbReference type="KEGG" id="lcu:PL11_005815"/>
<evidence type="ECO:0000313" key="2">
    <source>
        <dbReference type="EMBL" id="AQW21483.1"/>
    </source>
</evidence>
<feature type="transmembrane region" description="Helical" evidence="1">
    <location>
        <begin position="258"/>
        <end position="280"/>
    </location>
</feature>